<name>A0ABS3D0N3_9ALTE</name>
<gene>
    <name evidence="1" type="ORF">J0A65_20935</name>
</gene>
<organism evidence="1 2">
    <name type="scientific">Bowmanella yangjiangensis</name>
    <dbReference type="NCBI Taxonomy" id="2811230"/>
    <lineage>
        <taxon>Bacteria</taxon>
        <taxon>Pseudomonadati</taxon>
        <taxon>Pseudomonadota</taxon>
        <taxon>Gammaproteobacteria</taxon>
        <taxon>Alteromonadales</taxon>
        <taxon>Alteromonadaceae</taxon>
        <taxon>Bowmanella</taxon>
    </lineage>
</organism>
<dbReference type="EMBL" id="JAFKCS010000053">
    <property type="protein sequence ID" value="MBN7822345.1"/>
    <property type="molecule type" value="Genomic_DNA"/>
</dbReference>
<dbReference type="InterPro" id="IPR009731">
    <property type="entry name" value="P-like"/>
</dbReference>
<accession>A0ABS3D0N3</accession>
<evidence type="ECO:0008006" key="3">
    <source>
        <dbReference type="Google" id="ProtNLM"/>
    </source>
</evidence>
<dbReference type="Proteomes" id="UP000663992">
    <property type="component" value="Unassembled WGS sequence"/>
</dbReference>
<keyword evidence="2" id="KW-1185">Reference proteome</keyword>
<sequence>MSAPRNAGEVAAGLKPQALTQAHNPQQVVIDDATQAALAELMQRLKGVYTGWRQVWPSEAEEFAWQDEFLAECIRSGVLHQGLIDHGMRTARRDRRPWPPTPGEFVSWCLAPEAFGLPSEEKAYKIAMRNTHPAQAGMARWPHPALYHAAVACGYLALQNLERKLGFKRFCDMYLEQRRRMARGEELAPAPVAALPAPMRKGSPEVANKHLAALRAKLGGGRG</sequence>
<evidence type="ECO:0000313" key="2">
    <source>
        <dbReference type="Proteomes" id="UP000663992"/>
    </source>
</evidence>
<comment type="caution">
    <text evidence="1">The sequence shown here is derived from an EMBL/GenBank/DDBJ whole genome shotgun (WGS) entry which is preliminary data.</text>
</comment>
<protein>
    <recommendedName>
        <fullName evidence="3">Replication P family protein</fullName>
    </recommendedName>
</protein>
<dbReference type="RefSeq" id="WP_206596283.1">
    <property type="nucleotide sequence ID" value="NZ_JAFKCS010000053.1"/>
</dbReference>
<dbReference type="Pfam" id="PF06992">
    <property type="entry name" value="Phage_lambda_P"/>
    <property type="match status" value="1"/>
</dbReference>
<proteinExistence type="predicted"/>
<reference evidence="1 2" key="1">
    <citation type="submission" date="2021-03" db="EMBL/GenBank/DDBJ databases">
        <title>novel species isolated from a fishpond in China.</title>
        <authorList>
            <person name="Lu H."/>
            <person name="Cai Z."/>
        </authorList>
    </citation>
    <scope>NUCLEOTIDE SEQUENCE [LARGE SCALE GENOMIC DNA]</scope>
    <source>
        <strain evidence="1 2">Y57</strain>
    </source>
</reference>
<evidence type="ECO:0000313" key="1">
    <source>
        <dbReference type="EMBL" id="MBN7822345.1"/>
    </source>
</evidence>